<proteinExistence type="predicted"/>
<dbReference type="EMBL" id="LT799839">
    <property type="protein sequence ID" value="SLK16372.1"/>
    <property type="molecule type" value="Genomic_DNA"/>
</dbReference>
<accession>A0A1U6J7U1</accession>
<name>A0A1U6J7U1_9CLOT</name>
<dbReference type="STRING" id="1351755.CCH01_10430"/>
<organism evidence="1 2">
    <name type="scientific">Clostridium chauvoei JF4335</name>
    <dbReference type="NCBI Taxonomy" id="1351755"/>
    <lineage>
        <taxon>Bacteria</taxon>
        <taxon>Bacillati</taxon>
        <taxon>Bacillota</taxon>
        <taxon>Clostridia</taxon>
        <taxon>Eubacteriales</taxon>
        <taxon>Clostridiaceae</taxon>
        <taxon>Clostridium</taxon>
    </lineage>
</organism>
<evidence type="ECO:0000313" key="2">
    <source>
        <dbReference type="Proteomes" id="UP000190476"/>
    </source>
</evidence>
<protein>
    <submittedName>
        <fullName evidence="1">Putative oxygen-independent coproporphyrinogen III oxidase</fullName>
    </submittedName>
</protein>
<dbReference type="AlphaFoldDB" id="A0A1U6J7U1"/>
<gene>
    <name evidence="1" type="ORF">CCH01_10430</name>
</gene>
<reference evidence="2" key="1">
    <citation type="submission" date="2017-03" db="EMBL/GenBank/DDBJ databases">
        <authorList>
            <person name="Falquet L."/>
            <person name="Falquet L."/>
        </authorList>
    </citation>
    <scope>NUCLEOTIDE SEQUENCE [LARGE SCALE GENOMIC DNA]</scope>
</reference>
<dbReference type="Proteomes" id="UP000190476">
    <property type="component" value="Chromosome I"/>
</dbReference>
<sequence length="54" mass="6221">MLKVLEDISRELKLKRTSLWTFGEKDIPKYSSITRDSYLGFGASAATLYTSIYR</sequence>
<dbReference type="GeneID" id="66302918"/>
<evidence type="ECO:0000313" key="1">
    <source>
        <dbReference type="EMBL" id="SLK16372.1"/>
    </source>
</evidence>
<dbReference type="RefSeq" id="WP_161493088.1">
    <property type="nucleotide sequence ID" value="NZ_CBML010000006.1"/>
</dbReference>
<keyword evidence="2" id="KW-1185">Reference proteome</keyword>